<evidence type="ECO:0000256" key="1">
    <source>
        <dbReference type="SAM" id="MobiDB-lite"/>
    </source>
</evidence>
<dbReference type="Proteomes" id="UP000669179">
    <property type="component" value="Unassembled WGS sequence"/>
</dbReference>
<sequence length="118" mass="13543">MNFTLVDVPEHPPHLPPVQQQVQEDALPQLNVSHIARPYALPVNGLIQNHLHEFGMSRSGGLFARLPQLTRLEKEREAQSNERTGREDRRNRTIRLAYITEQTPVDRPLEQEGAHREG</sequence>
<feature type="region of interest" description="Disordered" evidence="1">
    <location>
        <begin position="73"/>
        <end position="94"/>
    </location>
</feature>
<protein>
    <submittedName>
        <fullName evidence="2">Uncharacterized protein</fullName>
    </submittedName>
</protein>
<reference evidence="2" key="1">
    <citation type="submission" date="2021-03" db="EMBL/GenBank/DDBJ databases">
        <authorList>
            <person name="Kanchanasin P."/>
            <person name="Saeng-In P."/>
            <person name="Phongsopitanun W."/>
            <person name="Yuki M."/>
            <person name="Kudo T."/>
            <person name="Ohkuma M."/>
            <person name="Tanasupawat S."/>
        </authorList>
    </citation>
    <scope>NUCLEOTIDE SEQUENCE</scope>
    <source>
        <strain evidence="2">GKU 128</strain>
    </source>
</reference>
<dbReference type="EMBL" id="JAGEOJ010000015">
    <property type="protein sequence ID" value="MBO2452238.1"/>
    <property type="molecule type" value="Genomic_DNA"/>
</dbReference>
<keyword evidence="3" id="KW-1185">Reference proteome</keyword>
<gene>
    <name evidence="2" type="ORF">J4573_34470</name>
</gene>
<evidence type="ECO:0000313" key="2">
    <source>
        <dbReference type="EMBL" id="MBO2452238.1"/>
    </source>
</evidence>
<name>A0A939PLG9_9ACTN</name>
<organism evidence="2 3">
    <name type="scientific">Actinomadura barringtoniae</name>
    <dbReference type="NCBI Taxonomy" id="1427535"/>
    <lineage>
        <taxon>Bacteria</taxon>
        <taxon>Bacillati</taxon>
        <taxon>Actinomycetota</taxon>
        <taxon>Actinomycetes</taxon>
        <taxon>Streptosporangiales</taxon>
        <taxon>Thermomonosporaceae</taxon>
        <taxon>Actinomadura</taxon>
    </lineage>
</organism>
<comment type="caution">
    <text evidence="2">The sequence shown here is derived from an EMBL/GenBank/DDBJ whole genome shotgun (WGS) entry which is preliminary data.</text>
</comment>
<dbReference type="AlphaFoldDB" id="A0A939PLG9"/>
<proteinExistence type="predicted"/>
<accession>A0A939PLG9</accession>
<evidence type="ECO:0000313" key="3">
    <source>
        <dbReference type="Proteomes" id="UP000669179"/>
    </source>
</evidence>
<feature type="compositionally biased region" description="Basic and acidic residues" evidence="1">
    <location>
        <begin position="73"/>
        <end position="91"/>
    </location>
</feature>